<protein>
    <submittedName>
        <fullName evidence="2">Uncharacterized protein</fullName>
    </submittedName>
</protein>
<keyword evidence="3" id="KW-1185">Reference proteome</keyword>
<dbReference type="Proteomes" id="UP000692954">
    <property type="component" value="Unassembled WGS sequence"/>
</dbReference>
<name>A0A8S1L920_9CILI</name>
<dbReference type="AlphaFoldDB" id="A0A8S1L920"/>
<evidence type="ECO:0000256" key="1">
    <source>
        <dbReference type="SAM" id="Coils"/>
    </source>
</evidence>
<evidence type="ECO:0000313" key="2">
    <source>
        <dbReference type="EMBL" id="CAD8062123.1"/>
    </source>
</evidence>
<reference evidence="2" key="1">
    <citation type="submission" date="2021-01" db="EMBL/GenBank/DDBJ databases">
        <authorList>
            <consortium name="Genoscope - CEA"/>
            <person name="William W."/>
        </authorList>
    </citation>
    <scope>NUCLEOTIDE SEQUENCE</scope>
</reference>
<gene>
    <name evidence="2" type="ORF">PSON_ATCC_30995.1.T0160160</name>
</gene>
<keyword evidence="1" id="KW-0175">Coiled coil</keyword>
<accession>A0A8S1L920</accession>
<sequence length="268" mass="31705">MQQLKAQLLDLDLLQSSFIDGPQEKEKEFHQQKIIRLNQLISQNYKTIDQKEVQLIQMQNSLGSLIDEYDININYIDQMLQTIDSIIYDTEKVGMRFFQKRGRVNEIMENFGKSTIKNVKLDLPMLKQIIQIGIKSNFGDAQSYKQIKELLIQLRNKLVGELNNLNTDKIDQLELNINVLKKETMKLKSQLLESTQKIQVENRDISSITESKKRIETELIILDEDLRLENELFNRKETFLIEEVKELMDIEQLLKNRELIEYIQEQQQ</sequence>
<comment type="caution">
    <text evidence="2">The sequence shown here is derived from an EMBL/GenBank/DDBJ whole genome shotgun (WGS) entry which is preliminary data.</text>
</comment>
<feature type="coiled-coil region" evidence="1">
    <location>
        <begin position="163"/>
        <end position="190"/>
    </location>
</feature>
<dbReference type="EMBL" id="CAJJDN010000016">
    <property type="protein sequence ID" value="CAD8062123.1"/>
    <property type="molecule type" value="Genomic_DNA"/>
</dbReference>
<evidence type="ECO:0000313" key="3">
    <source>
        <dbReference type="Proteomes" id="UP000692954"/>
    </source>
</evidence>
<proteinExistence type="predicted"/>
<organism evidence="2 3">
    <name type="scientific">Paramecium sonneborni</name>
    <dbReference type="NCBI Taxonomy" id="65129"/>
    <lineage>
        <taxon>Eukaryota</taxon>
        <taxon>Sar</taxon>
        <taxon>Alveolata</taxon>
        <taxon>Ciliophora</taxon>
        <taxon>Intramacronucleata</taxon>
        <taxon>Oligohymenophorea</taxon>
        <taxon>Peniculida</taxon>
        <taxon>Parameciidae</taxon>
        <taxon>Paramecium</taxon>
    </lineage>
</organism>